<dbReference type="AlphaFoldDB" id="A0A927MMJ4"/>
<evidence type="ECO:0000259" key="3">
    <source>
        <dbReference type="Pfam" id="PF13579"/>
    </source>
</evidence>
<gene>
    <name evidence="4" type="ORF">HEB94_000127</name>
</gene>
<comment type="caution">
    <text evidence="4">The sequence shown here is derived from an EMBL/GenBank/DDBJ whole genome shotgun (WGS) entry which is preliminary data.</text>
</comment>
<dbReference type="PANTHER" id="PTHR45947">
    <property type="entry name" value="SULFOQUINOVOSYL TRANSFERASE SQD2"/>
    <property type="match status" value="1"/>
</dbReference>
<proteinExistence type="predicted"/>
<dbReference type="InterPro" id="IPR050194">
    <property type="entry name" value="Glycosyltransferase_grp1"/>
</dbReference>
<dbReference type="InterPro" id="IPR028098">
    <property type="entry name" value="Glyco_trans_4-like_N"/>
</dbReference>
<dbReference type="EMBL" id="JADBEM010000001">
    <property type="protein sequence ID" value="MBE1603279.1"/>
    <property type="molecule type" value="Genomic_DNA"/>
</dbReference>
<keyword evidence="2" id="KW-0808">Transferase</keyword>
<dbReference type="Proteomes" id="UP000638648">
    <property type="component" value="Unassembled WGS sequence"/>
</dbReference>
<dbReference type="GO" id="GO:0016758">
    <property type="term" value="F:hexosyltransferase activity"/>
    <property type="evidence" value="ECO:0007669"/>
    <property type="project" value="TreeGrafter"/>
</dbReference>
<dbReference type="PANTHER" id="PTHR45947:SF3">
    <property type="entry name" value="SULFOQUINOVOSYL TRANSFERASE SQD2"/>
    <property type="match status" value="1"/>
</dbReference>
<dbReference type="RefSeq" id="WP_192748151.1">
    <property type="nucleotide sequence ID" value="NZ_BAABJL010000055.1"/>
</dbReference>
<evidence type="ECO:0000256" key="2">
    <source>
        <dbReference type="ARBA" id="ARBA00022679"/>
    </source>
</evidence>
<accession>A0A927MMJ4</accession>
<keyword evidence="1" id="KW-0328">Glycosyltransferase</keyword>
<name>A0A927MMJ4_9ACTN</name>
<evidence type="ECO:0000256" key="1">
    <source>
        <dbReference type="ARBA" id="ARBA00022676"/>
    </source>
</evidence>
<evidence type="ECO:0000313" key="5">
    <source>
        <dbReference type="Proteomes" id="UP000638648"/>
    </source>
</evidence>
<dbReference type="CDD" id="cd03794">
    <property type="entry name" value="GT4_WbuB-like"/>
    <property type="match status" value="1"/>
</dbReference>
<feature type="domain" description="Glycosyltransferase subfamily 4-like N-terminal" evidence="3">
    <location>
        <begin position="23"/>
        <end position="204"/>
    </location>
</feature>
<protein>
    <submittedName>
        <fullName evidence="4">Glycosyltransferase involved in cell wall biosynthesis</fullName>
    </submittedName>
</protein>
<keyword evidence="5" id="KW-1185">Reference proteome</keyword>
<reference evidence="4" key="1">
    <citation type="submission" date="2020-10" db="EMBL/GenBank/DDBJ databases">
        <title>Sequencing the genomes of 1000 actinobacteria strains.</title>
        <authorList>
            <person name="Klenk H.-P."/>
        </authorList>
    </citation>
    <scope>NUCLEOTIDE SEQUENCE</scope>
    <source>
        <strain evidence="4">DSM 45354</strain>
    </source>
</reference>
<dbReference type="Pfam" id="PF13579">
    <property type="entry name" value="Glyco_trans_4_4"/>
    <property type="match status" value="1"/>
</dbReference>
<dbReference type="GO" id="GO:1901137">
    <property type="term" value="P:carbohydrate derivative biosynthetic process"/>
    <property type="evidence" value="ECO:0007669"/>
    <property type="project" value="UniProtKB-ARBA"/>
</dbReference>
<evidence type="ECO:0000313" key="4">
    <source>
        <dbReference type="EMBL" id="MBE1603279.1"/>
    </source>
</evidence>
<dbReference type="Pfam" id="PF13692">
    <property type="entry name" value="Glyco_trans_1_4"/>
    <property type="match status" value="1"/>
</dbReference>
<organism evidence="4 5">
    <name type="scientific">Actinopolymorpha pittospori</name>
    <dbReference type="NCBI Taxonomy" id="648752"/>
    <lineage>
        <taxon>Bacteria</taxon>
        <taxon>Bacillati</taxon>
        <taxon>Actinomycetota</taxon>
        <taxon>Actinomycetes</taxon>
        <taxon>Propionibacteriales</taxon>
        <taxon>Actinopolymorphaceae</taxon>
        <taxon>Actinopolymorpha</taxon>
    </lineage>
</organism>
<dbReference type="SUPFAM" id="SSF53756">
    <property type="entry name" value="UDP-Glycosyltransferase/glycogen phosphorylase"/>
    <property type="match status" value="1"/>
</dbReference>
<sequence length="415" mass="44817">MRVGLLSQWFDPEPGPASLPGVLARGLAKRGHEVRVLTGFPNYPTGRLMSGYRMARRMEETLEDVRIRRVALYPSHDASPVHRVATYGSFAMSAIVSGVDALRDLDAVWVSNSPITVSLPMWFVRYVHKVPVVLHVLDLWPDSVRASGLVAPGRTLRALERGMSAWCRGMYRSAGRIAYISPGVGDLLQRRGVAKEKLVYIPMWADESALTPAANDMRAELSIGPDQTVLVYAGTLGETQGLTALVDACAAVVDDRRLVCLVAGSGVAEESLRQRARTSGATNIRFLGRLPKERMPALMATGDVHFVGLRPTSMAAYTMPSKVQATLASGRAMLVAGEGDVATVARQSGAAVTVLPDDPVAIAAGIRAMCDLGRDELRDMGRQGRAYYARTFSVEAGVERVEAALLHAKGMRVHL</sequence>
<dbReference type="Gene3D" id="3.40.50.2000">
    <property type="entry name" value="Glycogen Phosphorylase B"/>
    <property type="match status" value="2"/>
</dbReference>